<sequence length="152" mass="17921">MFCFFFFFFWACIQLSFITPLLYSSHLHWATKKKKQVVSTKIKSVNVNVAILTSQLAKLCTHSYTYIHIYIIQIHAQQPRRKPTGGFRLIKTITSSNAPTHTHREKQKFEYREYNYRGIATQAYVTKSRMCLLACLTVSTWRPLFIHTRSHL</sequence>
<feature type="signal peptide" evidence="1">
    <location>
        <begin position="1"/>
        <end position="18"/>
    </location>
</feature>
<accession>A0A6M2DBC7</accession>
<proteinExistence type="predicted"/>
<feature type="chain" id="PRO_5026908763" evidence="1">
    <location>
        <begin position="19"/>
        <end position="152"/>
    </location>
</feature>
<name>A0A6M2DBC7_RHIMP</name>
<protein>
    <submittedName>
        <fullName evidence="2">Putative secreted protein</fullName>
    </submittedName>
</protein>
<organism evidence="2">
    <name type="scientific">Rhipicephalus microplus</name>
    <name type="common">Cattle tick</name>
    <name type="synonym">Boophilus microplus</name>
    <dbReference type="NCBI Taxonomy" id="6941"/>
    <lineage>
        <taxon>Eukaryota</taxon>
        <taxon>Metazoa</taxon>
        <taxon>Ecdysozoa</taxon>
        <taxon>Arthropoda</taxon>
        <taxon>Chelicerata</taxon>
        <taxon>Arachnida</taxon>
        <taxon>Acari</taxon>
        <taxon>Parasitiformes</taxon>
        <taxon>Ixodida</taxon>
        <taxon>Ixodoidea</taxon>
        <taxon>Ixodidae</taxon>
        <taxon>Rhipicephalinae</taxon>
        <taxon>Rhipicephalus</taxon>
        <taxon>Boophilus</taxon>
    </lineage>
</organism>
<dbReference type="EMBL" id="GHWJ01009771">
    <property type="protein sequence ID" value="NOV42508.1"/>
    <property type="molecule type" value="Transcribed_RNA"/>
</dbReference>
<keyword evidence="1" id="KW-0732">Signal</keyword>
<dbReference type="AlphaFoldDB" id="A0A6M2DBC7"/>
<evidence type="ECO:0000313" key="2">
    <source>
        <dbReference type="EMBL" id="NOV42508.1"/>
    </source>
</evidence>
<reference evidence="2" key="1">
    <citation type="submission" date="2019-09" db="EMBL/GenBank/DDBJ databases">
        <title>Organ-specific transcriptomic study of the physiology of the cattle tick, Rhipicephalus microplus.</title>
        <authorList>
            <person name="Tirloni L."/>
            <person name="Braz G."/>
            <person name="Gandara A.C.P."/>
            <person name="Sabadin G.A."/>
            <person name="da Silva R.M."/>
            <person name="Guizzo M.G."/>
            <person name="Machado J.A."/>
            <person name="Costa E.P."/>
            <person name="Gomes H.F."/>
            <person name="Moraes J."/>
            <person name="Mota M.B.S."/>
            <person name="Mesquita R.D."/>
            <person name="Alvarenga P.H."/>
            <person name="Alves F."/>
            <person name="Seixas A."/>
            <person name="da Fonseca R.N."/>
            <person name="Fogaca A."/>
            <person name="Logullo C."/>
            <person name="Tanaka A."/>
            <person name="Daffre S."/>
            <person name="Termignoni C."/>
            <person name="Vaz I.S.Jr."/>
            <person name="Oliveira P.L."/>
            <person name="Ribeiro J.M."/>
        </authorList>
    </citation>
    <scope>NUCLEOTIDE SEQUENCE</scope>
    <source>
        <strain evidence="2">Porto Alegre</strain>
    </source>
</reference>
<evidence type="ECO:0000256" key="1">
    <source>
        <dbReference type="SAM" id="SignalP"/>
    </source>
</evidence>